<protein>
    <recommendedName>
        <fullName evidence="4">PilN domain-containing protein</fullName>
    </recommendedName>
</protein>
<gene>
    <name evidence="2" type="ORF">PXH66_01175</name>
</gene>
<accession>A0AAE9ZYC8</accession>
<dbReference type="RefSeq" id="WP_330929406.1">
    <property type="nucleotide sequence ID" value="NZ_CP119075.1"/>
</dbReference>
<dbReference type="Proteomes" id="UP001218638">
    <property type="component" value="Chromosome"/>
</dbReference>
<keyword evidence="1" id="KW-0472">Membrane</keyword>
<proteinExistence type="predicted"/>
<keyword evidence="1" id="KW-0812">Transmembrane</keyword>
<reference evidence="2" key="1">
    <citation type="submission" date="2023-03" db="EMBL/GenBank/DDBJ databases">
        <title>Lomoglobus Profundus gen. nov., sp. nov., a novel member of the phylum Verrucomicrobia, isolated from deep-marine sediment of South China Sea.</title>
        <authorList>
            <person name="Ahmad T."/>
            <person name="Ishaq S.E."/>
            <person name="Wang F."/>
        </authorList>
    </citation>
    <scope>NUCLEOTIDE SEQUENCE</scope>
    <source>
        <strain evidence="2">LMO-M01</strain>
    </source>
</reference>
<dbReference type="EMBL" id="CP119075">
    <property type="protein sequence ID" value="WED65459.1"/>
    <property type="molecule type" value="Genomic_DNA"/>
</dbReference>
<evidence type="ECO:0000256" key="1">
    <source>
        <dbReference type="SAM" id="Phobius"/>
    </source>
</evidence>
<feature type="transmembrane region" description="Helical" evidence="1">
    <location>
        <begin position="37"/>
        <end position="56"/>
    </location>
</feature>
<keyword evidence="1" id="KW-1133">Transmembrane helix</keyword>
<organism evidence="2 3">
    <name type="scientific">Synoicihabitans lomoniglobus</name>
    <dbReference type="NCBI Taxonomy" id="2909285"/>
    <lineage>
        <taxon>Bacteria</taxon>
        <taxon>Pseudomonadati</taxon>
        <taxon>Verrucomicrobiota</taxon>
        <taxon>Opitutia</taxon>
        <taxon>Opitutales</taxon>
        <taxon>Opitutaceae</taxon>
        <taxon>Synoicihabitans</taxon>
    </lineage>
</organism>
<name>A0AAE9ZYC8_9BACT</name>
<evidence type="ECO:0008006" key="4">
    <source>
        <dbReference type="Google" id="ProtNLM"/>
    </source>
</evidence>
<evidence type="ECO:0000313" key="3">
    <source>
        <dbReference type="Proteomes" id="UP001218638"/>
    </source>
</evidence>
<dbReference type="KEGG" id="slom:PXH66_01175"/>
<evidence type="ECO:0000313" key="2">
    <source>
        <dbReference type="EMBL" id="WED65459.1"/>
    </source>
</evidence>
<sequence length="203" mass="22471">MLSKLKNKTESATSKLPAWHLDFRNTDRLPDVKPIRTAFFINVIAILIAAATLFNFGSQEMQIYSMNAEISRLEDQIAKDQYPSAAAVKLFKEFQADEKKINEVAEFVKAPLKLSTFMLHLGEILPENIMINSVDWRGSVITLRGVVSGTPDEASGYASGLVATLDEDELFGPLFSDAALTSLIRNPTTGKLAMEIRLEFTGK</sequence>
<dbReference type="AlphaFoldDB" id="A0AAE9ZYC8"/>
<keyword evidence="3" id="KW-1185">Reference proteome</keyword>